<protein>
    <submittedName>
        <fullName evidence="1">Uncharacterized protein</fullName>
    </submittedName>
</protein>
<evidence type="ECO:0000313" key="2">
    <source>
        <dbReference type="Proteomes" id="UP001372338"/>
    </source>
</evidence>
<organism evidence="1 2">
    <name type="scientific">Crotalaria pallida</name>
    <name type="common">Smooth rattlebox</name>
    <name type="synonym">Crotalaria striata</name>
    <dbReference type="NCBI Taxonomy" id="3830"/>
    <lineage>
        <taxon>Eukaryota</taxon>
        <taxon>Viridiplantae</taxon>
        <taxon>Streptophyta</taxon>
        <taxon>Embryophyta</taxon>
        <taxon>Tracheophyta</taxon>
        <taxon>Spermatophyta</taxon>
        <taxon>Magnoliopsida</taxon>
        <taxon>eudicotyledons</taxon>
        <taxon>Gunneridae</taxon>
        <taxon>Pentapetalae</taxon>
        <taxon>rosids</taxon>
        <taxon>fabids</taxon>
        <taxon>Fabales</taxon>
        <taxon>Fabaceae</taxon>
        <taxon>Papilionoideae</taxon>
        <taxon>50 kb inversion clade</taxon>
        <taxon>genistoids sensu lato</taxon>
        <taxon>core genistoids</taxon>
        <taxon>Crotalarieae</taxon>
        <taxon>Crotalaria</taxon>
    </lineage>
</organism>
<dbReference type="Proteomes" id="UP001372338">
    <property type="component" value="Unassembled WGS sequence"/>
</dbReference>
<dbReference type="AlphaFoldDB" id="A0AAN9PAP9"/>
<keyword evidence="2" id="KW-1185">Reference proteome</keyword>
<proteinExistence type="predicted"/>
<reference evidence="1 2" key="1">
    <citation type="submission" date="2024-01" db="EMBL/GenBank/DDBJ databases">
        <title>The genomes of 5 underutilized Papilionoideae crops provide insights into root nodulation and disease resistanc.</title>
        <authorList>
            <person name="Yuan L."/>
        </authorList>
    </citation>
    <scope>NUCLEOTIDE SEQUENCE [LARGE SCALE GENOMIC DNA]</scope>
    <source>
        <strain evidence="1">ZHUSHIDOU_FW_LH</strain>
        <tissue evidence="1">Leaf</tissue>
    </source>
</reference>
<name>A0AAN9PAP9_CROPI</name>
<accession>A0AAN9PAP9</accession>
<dbReference type="EMBL" id="JAYWIO010000001">
    <property type="protein sequence ID" value="KAK7291768.1"/>
    <property type="molecule type" value="Genomic_DNA"/>
</dbReference>
<gene>
    <name evidence="1" type="ORF">RIF29_07168</name>
</gene>
<comment type="caution">
    <text evidence="1">The sequence shown here is derived from an EMBL/GenBank/DDBJ whole genome shotgun (WGS) entry which is preliminary data.</text>
</comment>
<sequence length="104" mass="11623">MLSSFNFSSSKMKTKLFCSSNLNLLGKPLAWNITTTLRSAAPSSLFFPISQISLSLSSNLQFSLLFSPFLMIWILLLHSFSSIPPIPNSTLFVIPAVFKFRDTE</sequence>
<evidence type="ECO:0000313" key="1">
    <source>
        <dbReference type="EMBL" id="KAK7291768.1"/>
    </source>
</evidence>